<dbReference type="InterPro" id="IPR001036">
    <property type="entry name" value="Acrflvin-R"/>
</dbReference>
<dbReference type="InterPro" id="IPR027463">
    <property type="entry name" value="AcrB_DN_DC_subdom"/>
</dbReference>
<evidence type="ECO:0000256" key="2">
    <source>
        <dbReference type="ARBA" id="ARBA00010942"/>
    </source>
</evidence>
<dbReference type="FunFam" id="1.20.1640.10:FF:000001">
    <property type="entry name" value="Efflux pump membrane transporter"/>
    <property type="match status" value="1"/>
</dbReference>
<dbReference type="GO" id="GO:0042910">
    <property type="term" value="F:xenobiotic transmembrane transporter activity"/>
    <property type="evidence" value="ECO:0007669"/>
    <property type="project" value="TreeGrafter"/>
</dbReference>
<evidence type="ECO:0000313" key="11">
    <source>
        <dbReference type="Proteomes" id="UP000322362"/>
    </source>
</evidence>
<sequence>MFKKFIERPVLATVISIILVILGIIGILKLPLQQFPDIAPPAVQVTALYPGANAETVLRAVAPSLEESINGVENMSYMSSTASNDGSLMITVYFELGTDPDQAAVNVQNRVSQATSQLPTEVVQAGITTAKQQNSLIMVLDLYTEDETKYDQTFITNYAQINIIPELKRIPGVGQAIAFGGSKDYSMRVWLDPNRMATYKLTPGEVMAAIQDKNMEAAPGKFGENSKEAFEFVIKYKGKLDQPAEYENIIIRSNTDGSVLRLKDIARVELGSYTYASHTRIDGKAGLNIGIMQLAGSNANEIQIAIQEFMDKASLHFPNGVKHLVLYNTKDALDQSIDQVKHTLIEAFILVFLVVFLFLQDFRSTLIPAIAVPVAIIGTFFFMQLFGFSINLLTLFALVLAIGIVVDDAIVVVEAVHSKMEHTHLPPKLATTSAMGEITGAIISITLVMSAVFLPIGFMEGSTGVFYRQFAFTLAIAIVISAVNALTLSPALCALFLKPVHHGNANGKRLGFKDKFFAGFNVGFEKLTRNYLGSLRFLLRRKWVGLSGLGLLILLIVFMAQRTPTSFIPSEDQGFIAISLSMPAGASLDRTSQALKEAEQQLQQASFTKTLNVLAGFNILTQSTSPSAGVAFILLKPHEERGEIKNINAIMDDVNQKLSSIKGANFFVFTFPTVPGFSNVDGLDMVLQDRTGGELQKFSDIGQGFIGQLMQRPEIAMAFTTFRADYPQYELLVDDIKAEQLGVRTRDILHTMQAYFGSTQASDFNRFGKYYRVMVQADFTNRIEPSAMDGIFVKNQNGDMVPINTLVQLQRVYGPETASRYNLFNSIGINAIPNPGYSSGDAIRAVEEVAREQLPTGYSYEFSGMTKEELVSGGQSTIIFILCLVFVYFLLAAQYESYIIPLAVILSIPTGIFGVFAAIGLTGISNNIYVQVALVMLIGLLAKNAILIVEFALQGRKRGLPIVKAALKAAKLRLRPIIMTSLAFIVGMIPMMSAVGPSAQGNHAISIAAAGGMLSGVVLGLFIIPILFVVFQYLQERVSSVKANNHLLPSHTEEQVLVDTTSVHT</sequence>
<feature type="transmembrane region" description="Helical" evidence="9">
    <location>
        <begin position="543"/>
        <end position="560"/>
    </location>
</feature>
<dbReference type="SUPFAM" id="SSF82714">
    <property type="entry name" value="Multidrug efflux transporter AcrB TolC docking domain, DN and DC subdomains"/>
    <property type="match status" value="2"/>
</dbReference>
<evidence type="ECO:0000256" key="6">
    <source>
        <dbReference type="ARBA" id="ARBA00022692"/>
    </source>
</evidence>
<dbReference type="PRINTS" id="PR00702">
    <property type="entry name" value="ACRIFLAVINRP"/>
</dbReference>
<keyword evidence="11" id="KW-1185">Reference proteome</keyword>
<dbReference type="NCBIfam" id="TIGR00915">
    <property type="entry name" value="2A0602"/>
    <property type="match status" value="1"/>
</dbReference>
<feature type="transmembrane region" description="Helical" evidence="9">
    <location>
        <begin position="470"/>
        <end position="497"/>
    </location>
</feature>
<dbReference type="Gene3D" id="3.30.70.1320">
    <property type="entry name" value="Multidrug efflux transporter AcrB pore domain like"/>
    <property type="match status" value="1"/>
</dbReference>
<dbReference type="GO" id="GO:0005886">
    <property type="term" value="C:plasma membrane"/>
    <property type="evidence" value="ECO:0007669"/>
    <property type="project" value="UniProtKB-SubCell"/>
</dbReference>
<evidence type="ECO:0000256" key="8">
    <source>
        <dbReference type="ARBA" id="ARBA00023136"/>
    </source>
</evidence>
<feature type="transmembrane region" description="Helical" evidence="9">
    <location>
        <begin position="928"/>
        <end position="953"/>
    </location>
</feature>
<comment type="similarity">
    <text evidence="2">Belongs to the resistance-nodulation-cell division (RND) (TC 2.A.6) family.</text>
</comment>
<keyword evidence="6 9" id="KW-0812">Transmembrane</keyword>
<feature type="transmembrane region" description="Helical" evidence="9">
    <location>
        <begin position="438"/>
        <end position="458"/>
    </location>
</feature>
<evidence type="ECO:0000256" key="7">
    <source>
        <dbReference type="ARBA" id="ARBA00022989"/>
    </source>
</evidence>
<dbReference type="GO" id="GO:0015562">
    <property type="term" value="F:efflux transmembrane transporter activity"/>
    <property type="evidence" value="ECO:0007669"/>
    <property type="project" value="InterPro"/>
</dbReference>
<proteinExistence type="inferred from homology"/>
<dbReference type="FunFam" id="3.30.70.1430:FF:000001">
    <property type="entry name" value="Efflux pump membrane transporter"/>
    <property type="match status" value="1"/>
</dbReference>
<organism evidence="10 11">
    <name type="scientific">Sphingobacterium phlebotomi</name>
    <dbReference type="NCBI Taxonomy" id="2605433"/>
    <lineage>
        <taxon>Bacteria</taxon>
        <taxon>Pseudomonadati</taxon>
        <taxon>Bacteroidota</taxon>
        <taxon>Sphingobacteriia</taxon>
        <taxon>Sphingobacteriales</taxon>
        <taxon>Sphingobacteriaceae</taxon>
        <taxon>Sphingobacterium</taxon>
    </lineage>
</organism>
<comment type="subcellular location">
    <subcellularLocation>
        <location evidence="1">Cell inner membrane</location>
        <topology evidence="1">Multi-pass membrane protein</topology>
    </subcellularLocation>
</comment>
<evidence type="ECO:0000313" key="10">
    <source>
        <dbReference type="EMBL" id="TYR35763.1"/>
    </source>
</evidence>
<dbReference type="AlphaFoldDB" id="A0A5D4H688"/>
<dbReference type="EMBL" id="VTAV01000007">
    <property type="protein sequence ID" value="TYR35763.1"/>
    <property type="molecule type" value="Genomic_DNA"/>
</dbReference>
<feature type="transmembrane region" description="Helical" evidence="9">
    <location>
        <begin position="12"/>
        <end position="32"/>
    </location>
</feature>
<keyword evidence="5" id="KW-0997">Cell inner membrane</keyword>
<accession>A0A5D4H688</accession>
<dbReference type="Pfam" id="PF00873">
    <property type="entry name" value="ACR_tran"/>
    <property type="match status" value="1"/>
</dbReference>
<keyword evidence="4" id="KW-1003">Cell membrane</keyword>
<feature type="transmembrane region" description="Helical" evidence="9">
    <location>
        <begin position="392"/>
        <end position="417"/>
    </location>
</feature>
<feature type="transmembrane region" description="Helical" evidence="9">
    <location>
        <begin position="974"/>
        <end position="995"/>
    </location>
</feature>
<evidence type="ECO:0000256" key="1">
    <source>
        <dbReference type="ARBA" id="ARBA00004429"/>
    </source>
</evidence>
<dbReference type="PANTHER" id="PTHR32063">
    <property type="match status" value="1"/>
</dbReference>
<dbReference type="InterPro" id="IPR004764">
    <property type="entry name" value="MdtF-like"/>
</dbReference>
<name>A0A5D4H688_9SPHI</name>
<feature type="transmembrane region" description="Helical" evidence="9">
    <location>
        <begin position="870"/>
        <end position="891"/>
    </location>
</feature>
<protein>
    <submittedName>
        <fullName evidence="10">Efflux RND transporter permease subunit</fullName>
    </submittedName>
</protein>
<keyword evidence="8 9" id="KW-0472">Membrane</keyword>
<dbReference type="SUPFAM" id="SSF82866">
    <property type="entry name" value="Multidrug efflux transporter AcrB transmembrane domain"/>
    <property type="match status" value="2"/>
</dbReference>
<evidence type="ECO:0000256" key="3">
    <source>
        <dbReference type="ARBA" id="ARBA00022448"/>
    </source>
</evidence>
<reference evidence="10 11" key="1">
    <citation type="submission" date="2019-08" db="EMBL/GenBank/DDBJ databases">
        <title>Phlebobacter frassis gen. nov. sp. nov., a new member of family Sphingobacteriaceae isolated from sand fly rearing media.</title>
        <authorList>
            <person name="Kakumanu M.L."/>
            <person name="Marayati B.F."/>
            <person name="Wada-Katsumata A."/>
            <person name="Wasserberg G."/>
            <person name="Schal C."/>
            <person name="Apperson C.S."/>
            <person name="Ponnusamy L."/>
        </authorList>
    </citation>
    <scope>NUCLEOTIDE SEQUENCE [LARGE SCALE GENOMIC DNA]</scope>
    <source>
        <strain evidence="10 11">SSI9</strain>
    </source>
</reference>
<dbReference type="RefSeq" id="WP_148919429.1">
    <property type="nucleotide sequence ID" value="NZ_VTAV01000007.1"/>
</dbReference>
<feature type="transmembrane region" description="Helical" evidence="9">
    <location>
        <begin position="1007"/>
        <end position="1034"/>
    </location>
</feature>
<dbReference type="PANTHER" id="PTHR32063:SF9">
    <property type="entry name" value="SIMILAR TO MULTIDRUG RESISTANCE PROTEIN MEXB"/>
    <property type="match status" value="1"/>
</dbReference>
<keyword evidence="7 9" id="KW-1133">Transmembrane helix</keyword>
<feature type="transmembrane region" description="Helical" evidence="9">
    <location>
        <begin position="366"/>
        <end position="386"/>
    </location>
</feature>
<dbReference type="Gene3D" id="1.20.1640.10">
    <property type="entry name" value="Multidrug efflux transporter AcrB transmembrane domain"/>
    <property type="match status" value="2"/>
</dbReference>
<dbReference type="GO" id="GO:0009636">
    <property type="term" value="P:response to toxic substance"/>
    <property type="evidence" value="ECO:0007669"/>
    <property type="project" value="UniProtKB-ARBA"/>
</dbReference>
<keyword evidence="3" id="KW-0813">Transport</keyword>
<comment type="caution">
    <text evidence="10">The sequence shown here is derived from an EMBL/GenBank/DDBJ whole genome shotgun (WGS) entry which is preliminary data.</text>
</comment>
<evidence type="ECO:0000256" key="9">
    <source>
        <dbReference type="SAM" id="Phobius"/>
    </source>
</evidence>
<dbReference type="Gene3D" id="3.30.2090.10">
    <property type="entry name" value="Multidrug efflux transporter AcrB TolC docking domain, DN and DC subdomains"/>
    <property type="match status" value="2"/>
</dbReference>
<evidence type="ECO:0000256" key="4">
    <source>
        <dbReference type="ARBA" id="ARBA00022475"/>
    </source>
</evidence>
<gene>
    <name evidence="10" type="ORF">FXV77_11820</name>
</gene>
<dbReference type="Proteomes" id="UP000322362">
    <property type="component" value="Unassembled WGS sequence"/>
</dbReference>
<dbReference type="SUPFAM" id="SSF82693">
    <property type="entry name" value="Multidrug efflux transporter AcrB pore domain, PN1, PN2, PC1 and PC2 subdomains"/>
    <property type="match status" value="4"/>
</dbReference>
<evidence type="ECO:0000256" key="5">
    <source>
        <dbReference type="ARBA" id="ARBA00022519"/>
    </source>
</evidence>
<dbReference type="Gene3D" id="3.30.70.1440">
    <property type="entry name" value="Multidrug efflux transporter AcrB pore domain"/>
    <property type="match status" value="1"/>
</dbReference>
<feature type="transmembrane region" description="Helical" evidence="9">
    <location>
        <begin position="898"/>
        <end position="922"/>
    </location>
</feature>
<feature type="transmembrane region" description="Helical" evidence="9">
    <location>
        <begin position="342"/>
        <end position="359"/>
    </location>
</feature>
<dbReference type="Gene3D" id="3.30.70.1430">
    <property type="entry name" value="Multidrug efflux transporter AcrB pore domain"/>
    <property type="match status" value="2"/>
</dbReference>